<reference evidence="1 2" key="1">
    <citation type="submission" date="2016-10" db="EMBL/GenBank/DDBJ databases">
        <authorList>
            <person name="de Groot N.N."/>
        </authorList>
    </citation>
    <scope>NUCLEOTIDE SEQUENCE [LARGE SCALE GENOMIC DNA]</scope>
    <source>
        <strain evidence="1 2">DSM 43794</strain>
    </source>
</reference>
<dbReference type="STRING" id="35622.SAMN04489764_5034"/>
<sequence length="124" mass="13656">MIQVGGIGREGDSASQEQRIGYGKLVRDRIPEIIEAAGKTAAVRVLDETELVPALTAKLAEEAEELRHAGPDDRLEELADIHEVVTALTEALGFSTEQVQEAARRKRVERGGFRHRLWLDEVSG</sequence>
<protein>
    <submittedName>
        <fullName evidence="1">Predicted house-cleaning noncanonical NTP pyrophosphatase, all-alpha NTP-PPase (MazG) superfamily</fullName>
    </submittedName>
</protein>
<gene>
    <name evidence="1" type="ORF">SAMN04489764_5034</name>
</gene>
<keyword evidence="2" id="KW-1185">Reference proteome</keyword>
<evidence type="ECO:0000313" key="2">
    <source>
        <dbReference type="Proteomes" id="UP000217103"/>
    </source>
</evidence>
<dbReference type="EMBL" id="FNKK01000002">
    <property type="protein sequence ID" value="SDR31175.1"/>
    <property type="molecule type" value="Genomic_DNA"/>
</dbReference>
<evidence type="ECO:0000313" key="1">
    <source>
        <dbReference type="EMBL" id="SDR31175.1"/>
    </source>
</evidence>
<dbReference type="InterPro" id="IPR038735">
    <property type="entry name" value="MSMEG_1276-like_NTP-PPase_dom"/>
</dbReference>
<proteinExistence type="predicted"/>
<dbReference type="Proteomes" id="UP000217103">
    <property type="component" value="Unassembled WGS sequence"/>
</dbReference>
<dbReference type="CDD" id="cd11532">
    <property type="entry name" value="NTP-PPase_COG4997"/>
    <property type="match status" value="1"/>
</dbReference>
<dbReference type="RefSeq" id="WP_207550071.1">
    <property type="nucleotide sequence ID" value="NZ_FNKK01000002.1"/>
</dbReference>
<dbReference type="SUPFAM" id="SSF101386">
    <property type="entry name" value="all-alpha NTP pyrophosphatases"/>
    <property type="match status" value="1"/>
</dbReference>
<dbReference type="AlphaFoldDB" id="A0A1H1I0D9"/>
<accession>A0A1H1I0D9</accession>
<name>A0A1H1I0D9_9ACTN</name>
<organism evidence="1 2">
    <name type="scientific">Thermostaphylospora chromogena</name>
    <dbReference type="NCBI Taxonomy" id="35622"/>
    <lineage>
        <taxon>Bacteria</taxon>
        <taxon>Bacillati</taxon>
        <taxon>Actinomycetota</taxon>
        <taxon>Actinomycetes</taxon>
        <taxon>Streptosporangiales</taxon>
        <taxon>Thermomonosporaceae</taxon>
        <taxon>Thermostaphylospora</taxon>
    </lineage>
</organism>